<feature type="active site" evidence="6">
    <location>
        <position position="89"/>
    </location>
</feature>
<keyword evidence="7" id="KW-0472">Membrane</keyword>
<dbReference type="CDD" id="cd06530">
    <property type="entry name" value="S26_SPase_I"/>
    <property type="match status" value="2"/>
</dbReference>
<dbReference type="Proteomes" id="UP000316778">
    <property type="component" value="Unassembled WGS sequence"/>
</dbReference>
<evidence type="ECO:0000256" key="5">
    <source>
        <dbReference type="ARBA" id="ARBA00022801"/>
    </source>
</evidence>
<feature type="domain" description="Peptidase S26" evidence="8">
    <location>
        <begin position="65"/>
        <end position="199"/>
    </location>
</feature>
<dbReference type="GO" id="GO:0004252">
    <property type="term" value="F:serine-type endopeptidase activity"/>
    <property type="evidence" value="ECO:0007669"/>
    <property type="project" value="InterPro"/>
</dbReference>
<feature type="transmembrane region" description="Helical" evidence="7">
    <location>
        <begin position="26"/>
        <end position="47"/>
    </location>
</feature>
<dbReference type="InterPro" id="IPR036286">
    <property type="entry name" value="LexA/Signal_pep-like_sf"/>
</dbReference>
<dbReference type="PROSITE" id="PS00761">
    <property type="entry name" value="SPASE_I_3"/>
    <property type="match status" value="1"/>
</dbReference>
<dbReference type="SUPFAM" id="SSF51306">
    <property type="entry name" value="LexA/Signal peptidase"/>
    <property type="match status" value="1"/>
</dbReference>
<dbReference type="NCBIfam" id="TIGR02227">
    <property type="entry name" value="sigpep_I_bact"/>
    <property type="match status" value="1"/>
</dbReference>
<protein>
    <recommendedName>
        <fullName evidence="4 7">Signal peptidase I</fullName>
        <ecNumber evidence="3 7">3.4.21.89</ecNumber>
    </recommendedName>
</protein>
<keyword evidence="10" id="KW-1185">Reference proteome</keyword>
<sequence>MKKLLSVHKFDLAIVLPLVFLLMHSIYWLVWLLVIPFIMAFVCFYLLKWLLPVRFHPAMLFTCRLFLLITYTVICKLYVFDIYRVNSESMGGTLKKGDVLLINKLAYGPAAIKGIADISWIRIFADEPPPDHKFGCAPIQRKSGYSVIHRNDIFVYELFPDFFVVKRCIALPGDIIRLRNDSVFINGQPADFPASSLSQYVLKFKNQGKLRAFVRTVSPEAILSVDVDSGRIVASLPYATFLSLRNDREVQVERLLNKQLDGKIPYFCPDKWTVNTMGPFTIPFKGLTITLDAVNSPVYKETIRHWECRPDLNWQPGLPGSRYSFGENYYFMLGDNKPVSEDSRYLGVIPEKNIVGKVVMTIYSYHDGTFSWKRLFRNING</sequence>
<gene>
    <name evidence="9" type="ORF">LX66_2904</name>
</gene>
<evidence type="ECO:0000256" key="7">
    <source>
        <dbReference type="RuleBase" id="RU362042"/>
    </source>
</evidence>
<evidence type="ECO:0000256" key="2">
    <source>
        <dbReference type="ARBA" id="ARBA00009370"/>
    </source>
</evidence>
<dbReference type="EMBL" id="VLLG01000003">
    <property type="protein sequence ID" value="TWI88818.1"/>
    <property type="molecule type" value="Genomic_DNA"/>
</dbReference>
<evidence type="ECO:0000256" key="1">
    <source>
        <dbReference type="ARBA" id="ARBA00000677"/>
    </source>
</evidence>
<keyword evidence="7" id="KW-1133">Transmembrane helix</keyword>
<dbReference type="AlphaFoldDB" id="A0A562T6B6"/>
<dbReference type="EC" id="3.4.21.89" evidence="3 7"/>
<dbReference type="Pfam" id="PF10502">
    <property type="entry name" value="Peptidase_S26"/>
    <property type="match status" value="2"/>
</dbReference>
<dbReference type="PANTHER" id="PTHR43390">
    <property type="entry name" value="SIGNAL PEPTIDASE I"/>
    <property type="match status" value="1"/>
</dbReference>
<dbReference type="GO" id="GO:0006465">
    <property type="term" value="P:signal peptide processing"/>
    <property type="evidence" value="ECO:0007669"/>
    <property type="project" value="InterPro"/>
</dbReference>
<accession>A0A562T6B6</accession>
<evidence type="ECO:0000256" key="4">
    <source>
        <dbReference type="ARBA" id="ARBA00019232"/>
    </source>
</evidence>
<evidence type="ECO:0000256" key="3">
    <source>
        <dbReference type="ARBA" id="ARBA00013208"/>
    </source>
</evidence>
<feature type="transmembrane region" description="Helical" evidence="7">
    <location>
        <begin position="59"/>
        <end position="80"/>
    </location>
</feature>
<dbReference type="PANTHER" id="PTHR43390:SF1">
    <property type="entry name" value="CHLOROPLAST PROCESSING PEPTIDASE"/>
    <property type="match status" value="1"/>
</dbReference>
<comment type="similarity">
    <text evidence="2 7">Belongs to the peptidase S26 family.</text>
</comment>
<dbReference type="GO" id="GO:0009003">
    <property type="term" value="F:signal peptidase activity"/>
    <property type="evidence" value="ECO:0007669"/>
    <property type="project" value="UniProtKB-EC"/>
</dbReference>
<reference evidence="9 10" key="1">
    <citation type="journal article" date="2013" name="Stand. Genomic Sci.">
        <title>Genomic Encyclopedia of Type Strains, Phase I: The one thousand microbial genomes (KMG-I) project.</title>
        <authorList>
            <person name="Kyrpides N.C."/>
            <person name="Woyke T."/>
            <person name="Eisen J.A."/>
            <person name="Garrity G."/>
            <person name="Lilburn T.G."/>
            <person name="Beck B.J."/>
            <person name="Whitman W.B."/>
            <person name="Hugenholtz P."/>
            <person name="Klenk H.P."/>
        </authorList>
    </citation>
    <scope>NUCLEOTIDE SEQUENCE [LARGE SCALE GENOMIC DNA]</scope>
    <source>
        <strain evidence="9 10">DSM 13484</strain>
    </source>
</reference>
<evidence type="ECO:0000259" key="8">
    <source>
        <dbReference type="Pfam" id="PF10502"/>
    </source>
</evidence>
<dbReference type="InterPro" id="IPR000223">
    <property type="entry name" value="Pept_S26A_signal_pept_1"/>
</dbReference>
<feature type="active site" evidence="6">
    <location>
        <position position="166"/>
    </location>
</feature>
<comment type="subcellular location">
    <subcellularLocation>
        <location evidence="7">Membrane</location>
        <topology evidence="7">Single-pass type II membrane protein</topology>
    </subcellularLocation>
</comment>
<dbReference type="GO" id="GO:0016020">
    <property type="term" value="C:membrane"/>
    <property type="evidence" value="ECO:0007669"/>
    <property type="project" value="UniProtKB-SubCell"/>
</dbReference>
<evidence type="ECO:0000256" key="6">
    <source>
        <dbReference type="PIRSR" id="PIRSR600223-1"/>
    </source>
</evidence>
<evidence type="ECO:0000313" key="9">
    <source>
        <dbReference type="EMBL" id="TWI88818.1"/>
    </source>
</evidence>
<keyword evidence="7" id="KW-0645">Protease</keyword>
<proteinExistence type="inferred from homology"/>
<dbReference type="OrthoDB" id="9802919at2"/>
<keyword evidence="5 7" id="KW-0378">Hydrolase</keyword>
<dbReference type="InterPro" id="IPR019533">
    <property type="entry name" value="Peptidase_S26"/>
</dbReference>
<dbReference type="PRINTS" id="PR00727">
    <property type="entry name" value="LEADERPTASE"/>
</dbReference>
<dbReference type="InterPro" id="IPR019758">
    <property type="entry name" value="Pept_S26A_signal_pept_1_CS"/>
</dbReference>
<name>A0A562T6B6_CHIJA</name>
<dbReference type="RefSeq" id="WP_145714669.1">
    <property type="nucleotide sequence ID" value="NZ_BAAAFY010000001.1"/>
</dbReference>
<dbReference type="Gene3D" id="2.10.109.10">
    <property type="entry name" value="Umud Fragment, subunit A"/>
    <property type="match status" value="2"/>
</dbReference>
<comment type="catalytic activity">
    <reaction evidence="1 7">
        <text>Cleavage of hydrophobic, N-terminal signal or leader sequences from secreted and periplasmic proteins.</text>
        <dbReference type="EC" id="3.4.21.89"/>
    </reaction>
</comment>
<comment type="caution">
    <text evidence="7">Lacks conserved residue(s) required for the propagation of feature annotation.</text>
</comment>
<keyword evidence="7" id="KW-0812">Transmembrane</keyword>
<evidence type="ECO:0000313" key="10">
    <source>
        <dbReference type="Proteomes" id="UP000316778"/>
    </source>
</evidence>
<comment type="caution">
    <text evidence="9">The sequence shown here is derived from an EMBL/GenBank/DDBJ whole genome shotgun (WGS) entry which is preliminary data.</text>
</comment>
<feature type="domain" description="Peptidase S26" evidence="8">
    <location>
        <begin position="326"/>
        <end position="362"/>
    </location>
</feature>
<organism evidence="9 10">
    <name type="scientific">Chitinophaga japonensis</name>
    <name type="common">Flexibacter japonensis</name>
    <dbReference type="NCBI Taxonomy" id="104662"/>
    <lineage>
        <taxon>Bacteria</taxon>
        <taxon>Pseudomonadati</taxon>
        <taxon>Bacteroidota</taxon>
        <taxon>Chitinophagia</taxon>
        <taxon>Chitinophagales</taxon>
        <taxon>Chitinophagaceae</taxon>
        <taxon>Chitinophaga</taxon>
    </lineage>
</organism>